<organism evidence="3 4">
    <name type="scientific">Luoshenia tenuis</name>
    <dbReference type="NCBI Taxonomy" id="2763654"/>
    <lineage>
        <taxon>Bacteria</taxon>
        <taxon>Bacillati</taxon>
        <taxon>Bacillota</taxon>
        <taxon>Clostridia</taxon>
        <taxon>Christensenellales</taxon>
        <taxon>Christensenellaceae</taxon>
        <taxon>Luoshenia</taxon>
    </lineage>
</organism>
<dbReference type="GO" id="GO:0042602">
    <property type="term" value="F:riboflavin reductase (NADPH) activity"/>
    <property type="evidence" value="ECO:0007669"/>
    <property type="project" value="TreeGrafter"/>
</dbReference>
<gene>
    <name evidence="3" type="ORF">H8699_08195</name>
</gene>
<dbReference type="Gene3D" id="2.20.28.10">
    <property type="match status" value="1"/>
</dbReference>
<sequence length="218" mass="23788">MDSAVLWQLSYGMYAIGVSDNGRPCGCIVNTVTQVTAENPVIALNVNKQNYTYDVMMRTGAFSVSILTEQARPEAIGALGFASGRDQDKFQNLDYALTADGLPILKEGTCGFITCKVISTMEMETHVVVLARVQDAFKGADGVPMTYRYYHEVVKGRAPKNAPTYQAQSEEVSQPEQGPGKYVCDRCGYTFEGDFSQTLADFTCPLCGASRGHFKKQG</sequence>
<dbReference type="SMART" id="SM00903">
    <property type="entry name" value="Flavin_Reduct"/>
    <property type="match status" value="1"/>
</dbReference>
<dbReference type="InterPro" id="IPR050268">
    <property type="entry name" value="NADH-dep_flavin_reductase"/>
</dbReference>
<dbReference type="PROSITE" id="PS50903">
    <property type="entry name" value="RUBREDOXIN_LIKE"/>
    <property type="match status" value="1"/>
</dbReference>
<feature type="domain" description="Rubredoxin-like" evidence="2">
    <location>
        <begin position="179"/>
        <end position="217"/>
    </location>
</feature>
<dbReference type="InterPro" id="IPR002563">
    <property type="entry name" value="Flavin_Rdtase-like_dom"/>
</dbReference>
<accession>A0A926D0Q7</accession>
<dbReference type="AlphaFoldDB" id="A0A926D0Q7"/>
<dbReference type="PANTHER" id="PTHR30466:SF1">
    <property type="entry name" value="FMN REDUCTASE (NADH) RUTF"/>
    <property type="match status" value="1"/>
</dbReference>
<dbReference type="InterPro" id="IPR012349">
    <property type="entry name" value="Split_barrel_FMN-bd"/>
</dbReference>
<dbReference type="Pfam" id="PF01613">
    <property type="entry name" value="Flavin_Reduct"/>
    <property type="match status" value="1"/>
</dbReference>
<dbReference type="PANTHER" id="PTHR30466">
    <property type="entry name" value="FLAVIN REDUCTASE"/>
    <property type="match status" value="1"/>
</dbReference>
<proteinExistence type="predicted"/>
<dbReference type="Proteomes" id="UP000654279">
    <property type="component" value="Unassembled WGS sequence"/>
</dbReference>
<name>A0A926D0Q7_9FIRM</name>
<dbReference type="GO" id="GO:0010181">
    <property type="term" value="F:FMN binding"/>
    <property type="evidence" value="ECO:0007669"/>
    <property type="project" value="InterPro"/>
</dbReference>
<keyword evidence="4" id="KW-1185">Reference proteome</keyword>
<dbReference type="Gene3D" id="2.30.110.10">
    <property type="entry name" value="Electron Transport, Fmn-binding Protein, Chain A"/>
    <property type="match status" value="1"/>
</dbReference>
<protein>
    <submittedName>
        <fullName evidence="3">Flavin reductase</fullName>
    </submittedName>
</protein>
<evidence type="ECO:0000256" key="1">
    <source>
        <dbReference type="ARBA" id="ARBA00023002"/>
    </source>
</evidence>
<dbReference type="InterPro" id="IPR024934">
    <property type="entry name" value="Rubredoxin-like_dom"/>
</dbReference>
<comment type="caution">
    <text evidence="3">The sequence shown here is derived from an EMBL/GenBank/DDBJ whole genome shotgun (WGS) entry which is preliminary data.</text>
</comment>
<dbReference type="GO" id="GO:0005506">
    <property type="term" value="F:iron ion binding"/>
    <property type="evidence" value="ECO:0007669"/>
    <property type="project" value="InterPro"/>
</dbReference>
<evidence type="ECO:0000313" key="4">
    <source>
        <dbReference type="Proteomes" id="UP000654279"/>
    </source>
</evidence>
<dbReference type="RefSeq" id="WP_249285254.1">
    <property type="nucleotide sequence ID" value="NZ_JACRSO010000003.1"/>
</dbReference>
<dbReference type="EMBL" id="JACRSO010000003">
    <property type="protein sequence ID" value="MBC8529404.1"/>
    <property type="molecule type" value="Genomic_DNA"/>
</dbReference>
<dbReference type="SUPFAM" id="SSF57802">
    <property type="entry name" value="Rubredoxin-like"/>
    <property type="match status" value="1"/>
</dbReference>
<keyword evidence="1" id="KW-0560">Oxidoreductase</keyword>
<evidence type="ECO:0000313" key="3">
    <source>
        <dbReference type="EMBL" id="MBC8529404.1"/>
    </source>
</evidence>
<dbReference type="SUPFAM" id="SSF50475">
    <property type="entry name" value="FMN-binding split barrel"/>
    <property type="match status" value="1"/>
</dbReference>
<evidence type="ECO:0000259" key="2">
    <source>
        <dbReference type="PROSITE" id="PS50903"/>
    </source>
</evidence>
<reference evidence="3" key="1">
    <citation type="submission" date="2020-08" db="EMBL/GenBank/DDBJ databases">
        <title>Genome public.</title>
        <authorList>
            <person name="Liu C."/>
            <person name="Sun Q."/>
        </authorList>
    </citation>
    <scope>NUCLEOTIDE SEQUENCE</scope>
    <source>
        <strain evidence="3">NSJ-44</strain>
    </source>
</reference>